<keyword evidence="4" id="KW-1185">Reference proteome</keyword>
<dbReference type="OrthoDB" id="5550464at2759"/>
<dbReference type="EMBL" id="CM017321">
    <property type="protein sequence ID" value="KAE7995917.1"/>
    <property type="molecule type" value="Genomic_DNA"/>
</dbReference>
<evidence type="ECO:0008006" key="5">
    <source>
        <dbReference type="Google" id="ProtNLM"/>
    </source>
</evidence>
<dbReference type="Proteomes" id="UP000327013">
    <property type="component" value="Chromosome 1"/>
</dbReference>
<dbReference type="PANTHER" id="PTHR33643">
    <property type="entry name" value="UREASE ACCESSORY PROTEIN D"/>
    <property type="match status" value="1"/>
</dbReference>
<accession>A0A5N6Q9K1</accession>
<gene>
    <name evidence="3" type="ORF">FH972_000677</name>
</gene>
<keyword evidence="2" id="KW-0143">Chaperone</keyword>
<name>A0A5N6Q9K1_9ROSI</name>
<dbReference type="GO" id="GO:0016151">
    <property type="term" value="F:nickel cation binding"/>
    <property type="evidence" value="ECO:0007669"/>
    <property type="project" value="InterPro"/>
</dbReference>
<sequence>MESEGKVVVEMVGGRSTVTRCFSKYPLKFIVPNKVGPSSTDAVWIYSLTYGGGIVSGDSISCELTVGDGCTAVLTTQASTKVYKSMGSKCSEQVLETRVGSGAVLAVVPDPVTCFSTARYSQKQVFRVASDSSMVIVDWITSGRHESGEKWDFDLYKSTNHIFLEDNQPLFLDTVLLERGSITSIAERMQDYQVIAMVVILGPKMNHIQSQVQEDVKRIMSEQLHVPSTSLGRQIITKSDHFLMKPSFIASASVFGPKGIGLVVRIAAMTTESVYRFLQHQLACLEPLLGVSPYR</sequence>
<reference evidence="3 4" key="1">
    <citation type="submission" date="2019-06" db="EMBL/GenBank/DDBJ databases">
        <title>A chromosomal-level reference genome of Carpinus fangiana (Coryloideae, Betulaceae).</title>
        <authorList>
            <person name="Yang X."/>
            <person name="Wang Z."/>
            <person name="Zhang L."/>
            <person name="Hao G."/>
            <person name="Liu J."/>
            <person name="Yang Y."/>
        </authorList>
    </citation>
    <scope>NUCLEOTIDE SEQUENCE [LARGE SCALE GENOMIC DNA]</scope>
    <source>
        <strain evidence="3">Cfa_2016G</strain>
        <tissue evidence="3">Leaf</tissue>
    </source>
</reference>
<dbReference type="InterPro" id="IPR002669">
    <property type="entry name" value="UreD"/>
</dbReference>
<dbReference type="HAMAP" id="MF_01384">
    <property type="entry name" value="UreD"/>
    <property type="match status" value="1"/>
</dbReference>
<dbReference type="PANTHER" id="PTHR33643:SF1">
    <property type="entry name" value="UREASE ACCESSORY PROTEIN D"/>
    <property type="match status" value="1"/>
</dbReference>
<evidence type="ECO:0000256" key="1">
    <source>
        <dbReference type="ARBA" id="ARBA00007177"/>
    </source>
</evidence>
<evidence type="ECO:0000256" key="2">
    <source>
        <dbReference type="ARBA" id="ARBA00023186"/>
    </source>
</evidence>
<protein>
    <recommendedName>
        <fullName evidence="5">Urease accessory protein D</fullName>
    </recommendedName>
</protein>
<dbReference type="Pfam" id="PF01774">
    <property type="entry name" value="UreD"/>
    <property type="match status" value="1"/>
</dbReference>
<proteinExistence type="inferred from homology"/>
<evidence type="ECO:0000313" key="3">
    <source>
        <dbReference type="EMBL" id="KAE7995917.1"/>
    </source>
</evidence>
<organism evidence="3 4">
    <name type="scientific">Carpinus fangiana</name>
    <dbReference type="NCBI Taxonomy" id="176857"/>
    <lineage>
        <taxon>Eukaryota</taxon>
        <taxon>Viridiplantae</taxon>
        <taxon>Streptophyta</taxon>
        <taxon>Embryophyta</taxon>
        <taxon>Tracheophyta</taxon>
        <taxon>Spermatophyta</taxon>
        <taxon>Magnoliopsida</taxon>
        <taxon>eudicotyledons</taxon>
        <taxon>Gunneridae</taxon>
        <taxon>Pentapetalae</taxon>
        <taxon>rosids</taxon>
        <taxon>fabids</taxon>
        <taxon>Fagales</taxon>
        <taxon>Betulaceae</taxon>
        <taxon>Carpinus</taxon>
    </lineage>
</organism>
<comment type="similarity">
    <text evidence="1">Belongs to the UreD family.</text>
</comment>
<evidence type="ECO:0000313" key="4">
    <source>
        <dbReference type="Proteomes" id="UP000327013"/>
    </source>
</evidence>
<dbReference type="AlphaFoldDB" id="A0A5N6Q9K1"/>